<dbReference type="EMBL" id="JAERUA010000007">
    <property type="protein sequence ID" value="KAI1897675.1"/>
    <property type="molecule type" value="Genomic_DNA"/>
</dbReference>
<feature type="transmembrane region" description="Helical" evidence="1">
    <location>
        <begin position="29"/>
        <end position="44"/>
    </location>
</feature>
<evidence type="ECO:0000313" key="3">
    <source>
        <dbReference type="Proteomes" id="UP000829720"/>
    </source>
</evidence>
<keyword evidence="1" id="KW-0472">Membrane</keyword>
<feature type="transmembrane region" description="Helical" evidence="1">
    <location>
        <begin position="93"/>
        <end position="112"/>
    </location>
</feature>
<evidence type="ECO:0000256" key="1">
    <source>
        <dbReference type="SAM" id="Phobius"/>
    </source>
</evidence>
<proteinExistence type="predicted"/>
<dbReference type="Proteomes" id="UP000829720">
    <property type="component" value="Unassembled WGS sequence"/>
</dbReference>
<protein>
    <submittedName>
        <fullName evidence="2">Uncharacterized protein</fullName>
    </submittedName>
</protein>
<reference evidence="2" key="1">
    <citation type="submission" date="2021-01" db="EMBL/GenBank/DDBJ databases">
        <authorList>
            <person name="Zahm M."/>
            <person name="Roques C."/>
            <person name="Cabau C."/>
            <person name="Klopp C."/>
            <person name="Donnadieu C."/>
            <person name="Jouanno E."/>
            <person name="Lampietro C."/>
            <person name="Louis A."/>
            <person name="Herpin A."/>
            <person name="Echchiki A."/>
            <person name="Berthelot C."/>
            <person name="Parey E."/>
            <person name="Roest-Crollius H."/>
            <person name="Braasch I."/>
            <person name="Postlethwait J."/>
            <person name="Bobe J."/>
            <person name="Montfort J."/>
            <person name="Bouchez O."/>
            <person name="Begum T."/>
            <person name="Mejri S."/>
            <person name="Adams A."/>
            <person name="Chen W.-J."/>
            <person name="Guiguen Y."/>
        </authorList>
    </citation>
    <scope>NUCLEOTIDE SEQUENCE</scope>
    <source>
        <tissue evidence="2">Blood</tissue>
    </source>
</reference>
<dbReference type="OrthoDB" id="8964388at2759"/>
<keyword evidence="1" id="KW-0812">Transmembrane</keyword>
<accession>A0A8T3DTV9</accession>
<gene>
    <name evidence="2" type="ORF">AGOR_G00085710</name>
</gene>
<keyword evidence="3" id="KW-1185">Reference proteome</keyword>
<feature type="transmembrane region" description="Helical" evidence="1">
    <location>
        <begin position="153"/>
        <end position="176"/>
    </location>
</feature>
<feature type="transmembrane region" description="Helical" evidence="1">
    <location>
        <begin position="188"/>
        <end position="209"/>
    </location>
</feature>
<dbReference type="AlphaFoldDB" id="A0A8T3DTV9"/>
<keyword evidence="1" id="KW-1133">Transmembrane helix</keyword>
<name>A0A8T3DTV9_9TELE</name>
<evidence type="ECO:0000313" key="2">
    <source>
        <dbReference type="EMBL" id="KAI1897675.1"/>
    </source>
</evidence>
<feature type="transmembrane region" description="Helical" evidence="1">
    <location>
        <begin position="124"/>
        <end position="141"/>
    </location>
</feature>
<comment type="caution">
    <text evidence="2">The sequence shown here is derived from an EMBL/GenBank/DDBJ whole genome shotgun (WGS) entry which is preliminary data.</text>
</comment>
<feature type="transmembrane region" description="Helical" evidence="1">
    <location>
        <begin position="56"/>
        <end position="73"/>
    </location>
</feature>
<organism evidence="2 3">
    <name type="scientific">Albula goreensis</name>
    <dbReference type="NCBI Taxonomy" id="1534307"/>
    <lineage>
        <taxon>Eukaryota</taxon>
        <taxon>Metazoa</taxon>
        <taxon>Chordata</taxon>
        <taxon>Craniata</taxon>
        <taxon>Vertebrata</taxon>
        <taxon>Euteleostomi</taxon>
        <taxon>Actinopterygii</taxon>
        <taxon>Neopterygii</taxon>
        <taxon>Teleostei</taxon>
        <taxon>Albuliformes</taxon>
        <taxon>Albulidae</taxon>
        <taxon>Albula</taxon>
    </lineage>
</organism>
<sequence length="234" mass="26704">MHLFFFFLLYIIVLYYLYPTDLYSKRAFLLLTIICSIEVFFLVVTRDTIMFSFDMLKIFICSFGIIICAVLKTMKASNQENGRTNERCAGICYRILIVGLFLLQIIFSFLYLDWVLRDGEGSAWMCFIAFLYIVTATSAFPPPENNTGIAKEILFYCGSVSLTIVNSVALATELIQKAKKGERTVEDLRIIVLFSESTFYACWLGVLMYENCDWFHKCVKDSGAGQQPGPSPQN</sequence>